<evidence type="ECO:0000259" key="1">
    <source>
        <dbReference type="Pfam" id="PF09983"/>
    </source>
</evidence>
<gene>
    <name evidence="3" type="ORF">HNR07_004812</name>
</gene>
<protein>
    <recommendedName>
        <fullName evidence="5">Wadjet protein JetD C-terminal domain-containing protein</fullName>
    </recommendedName>
</protein>
<dbReference type="InterPro" id="IPR024537">
    <property type="entry name" value="DUF3322"/>
</dbReference>
<accession>A0A840WPD4</accession>
<dbReference type="InterPro" id="IPR024534">
    <property type="entry name" value="JetD_C"/>
</dbReference>
<dbReference type="Pfam" id="PF11795">
    <property type="entry name" value="DUF3322"/>
    <property type="match status" value="1"/>
</dbReference>
<feature type="domain" description="DUF3322" evidence="2">
    <location>
        <begin position="6"/>
        <end position="183"/>
    </location>
</feature>
<dbReference type="AlphaFoldDB" id="A0A840WPD4"/>
<name>A0A840WPD4_9ACTN</name>
<dbReference type="Pfam" id="PF09983">
    <property type="entry name" value="JetD_C"/>
    <property type="match status" value="1"/>
</dbReference>
<evidence type="ECO:0008006" key="5">
    <source>
        <dbReference type="Google" id="ProtNLM"/>
    </source>
</evidence>
<comment type="caution">
    <text evidence="3">The sequence shown here is derived from an EMBL/GenBank/DDBJ whole genome shotgun (WGS) entry which is preliminary data.</text>
</comment>
<proteinExistence type="predicted"/>
<dbReference type="EMBL" id="JACHDO010000001">
    <property type="protein sequence ID" value="MBB5493675.1"/>
    <property type="molecule type" value="Genomic_DNA"/>
</dbReference>
<dbReference type="Proteomes" id="UP000579647">
    <property type="component" value="Unassembled WGS sequence"/>
</dbReference>
<evidence type="ECO:0000313" key="3">
    <source>
        <dbReference type="EMBL" id="MBB5493675.1"/>
    </source>
</evidence>
<organism evidence="3 4">
    <name type="scientific">Nocardiopsis metallicus</name>
    <dbReference type="NCBI Taxonomy" id="179819"/>
    <lineage>
        <taxon>Bacteria</taxon>
        <taxon>Bacillati</taxon>
        <taxon>Actinomycetota</taxon>
        <taxon>Actinomycetes</taxon>
        <taxon>Streptosporangiales</taxon>
        <taxon>Nocardiopsidaceae</taxon>
        <taxon>Nocardiopsis</taxon>
    </lineage>
</organism>
<feature type="domain" description="Wadjet protein JetD C-terminal" evidence="1">
    <location>
        <begin position="211"/>
        <end position="391"/>
    </location>
</feature>
<sequence>MKMREPADVVERLRARFERDYPQWARGGGSWPLRVPLAPPSTGQRSADPVGCHAWAARWADHNGPGRIEHSRLRFPTGLHNIPKTLVFDRPADVAGVTPHTRETWARCGRRLPKLQRDFPEASFTGIIRKLIELDEDQYQQLVDTVTWLKTNPTSGRLLRQLPIEGVDTKWLARHSTLVLALLGKSTGPDAQQAEPSTPGPIRRRLHERLGLRVPPELVQVCVLDPGLRSQVGGMRHFAASVEDLSRWAHVPHTVVILENKETGYAITDDHMGVVAFHGQGFNVSEYGRLPWIRGAHTVIYWGDIDAPGLQFVNDLRHQGVPARSILMDLPTLKQFQHLAVDGAGPQRGELPHLTEHEQSLYDHLVHHAAEHGVGLLLEQERIPWPHAHSVLTAAIEPK</sequence>
<evidence type="ECO:0000259" key="2">
    <source>
        <dbReference type="Pfam" id="PF11795"/>
    </source>
</evidence>
<keyword evidence="4" id="KW-1185">Reference proteome</keyword>
<reference evidence="3 4" key="1">
    <citation type="submission" date="2020-08" db="EMBL/GenBank/DDBJ databases">
        <title>Sequencing the genomes of 1000 actinobacteria strains.</title>
        <authorList>
            <person name="Klenk H.-P."/>
        </authorList>
    </citation>
    <scope>NUCLEOTIDE SEQUENCE [LARGE SCALE GENOMIC DNA]</scope>
    <source>
        <strain evidence="3 4">DSM 44598</strain>
    </source>
</reference>
<evidence type="ECO:0000313" key="4">
    <source>
        <dbReference type="Proteomes" id="UP000579647"/>
    </source>
</evidence>